<feature type="coiled-coil region" evidence="1">
    <location>
        <begin position="257"/>
        <end position="291"/>
    </location>
</feature>
<proteinExistence type="predicted"/>
<dbReference type="EMBL" id="CAACVI010000012">
    <property type="protein sequence ID" value="VEN73925.1"/>
    <property type="molecule type" value="Genomic_DNA"/>
</dbReference>
<gene>
    <name evidence="2" type="ORF">EPICR_20396</name>
</gene>
<dbReference type="AlphaFoldDB" id="A0A484HGW3"/>
<name>A0A484HGW3_9BACT</name>
<accession>A0A484HGW3</accession>
<keyword evidence="1" id="KW-0175">Coiled coil</keyword>
<protein>
    <recommendedName>
        <fullName evidence="3">DUF4214 domain-containing protein</fullName>
    </recommendedName>
</protein>
<evidence type="ECO:0000313" key="2">
    <source>
        <dbReference type="EMBL" id="VEN73925.1"/>
    </source>
</evidence>
<organism evidence="2">
    <name type="scientific">uncultured Desulfobacteraceae bacterium</name>
    <dbReference type="NCBI Taxonomy" id="218296"/>
    <lineage>
        <taxon>Bacteria</taxon>
        <taxon>Pseudomonadati</taxon>
        <taxon>Thermodesulfobacteriota</taxon>
        <taxon>Desulfobacteria</taxon>
        <taxon>Desulfobacterales</taxon>
        <taxon>Desulfobacteraceae</taxon>
        <taxon>environmental samples</taxon>
    </lineage>
</organism>
<sequence>MFEINRLKIDANEIMKRIREEVAKRKAAVPEEKKYADADGHGHADFSQADFHKFPAEFDKNFMREIFSEDPNMASPNFMPDAEFKKKRKYHASELLNFHDQEFIINAHRAILSRKPNDHEAHFFLSRMRAGELTKIEILGRLRFSPEGRQRKVSLSGILFPFAAQTAFRIPVLGYIFRVMAQIINLPVIVKNFQKIENSMFIHRNELRQSDMEICRQLYALGNHVSVLASILESKVDIQAVIELSHIVESKIGEEDLNAVTNEINDLIRQIREHKRAITDQRRRINLLLEEAGK</sequence>
<evidence type="ECO:0008006" key="3">
    <source>
        <dbReference type="Google" id="ProtNLM"/>
    </source>
</evidence>
<evidence type="ECO:0000256" key="1">
    <source>
        <dbReference type="SAM" id="Coils"/>
    </source>
</evidence>
<reference evidence="2" key="1">
    <citation type="submission" date="2019-01" db="EMBL/GenBank/DDBJ databases">
        <authorList>
            <consortium name="Genoscope - CEA"/>
            <person name="William W."/>
        </authorList>
    </citation>
    <scope>NUCLEOTIDE SEQUENCE</scope>
    <source>
        <strain evidence="2">CR-1</strain>
    </source>
</reference>